<comment type="caution">
    <text evidence="9">The sequence shown here is derived from an EMBL/GenBank/DDBJ whole genome shotgun (WGS) entry which is preliminary data.</text>
</comment>
<comment type="subunit">
    <text evidence="2">Homodimer.</text>
</comment>
<accession>A0AAP0DBK0</accession>
<dbReference type="InterPro" id="IPR015422">
    <property type="entry name" value="PyrdxlP-dep_Trfase_small"/>
</dbReference>
<keyword evidence="5" id="KW-0663">Pyridoxal phosphate</keyword>
<reference evidence="9 10" key="1">
    <citation type="submission" date="2024-04" db="EMBL/GenBank/DDBJ databases">
        <title>The reference genome of an endangered Asteraceae, Deinandra increscens subsp. villosa, native to the Central Coast of California.</title>
        <authorList>
            <person name="Guilliams M."/>
            <person name="Hasenstab-Lehman K."/>
            <person name="Meyer R."/>
            <person name="Mcevoy S."/>
        </authorList>
    </citation>
    <scope>NUCLEOTIDE SEQUENCE [LARGE SCALE GENOMIC DNA]</scope>
    <source>
        <tissue evidence="9">Leaf</tissue>
    </source>
</reference>
<keyword evidence="4" id="KW-0808">Transferase</keyword>
<dbReference type="InterPro" id="IPR045088">
    <property type="entry name" value="ALAT1/2-like"/>
</dbReference>
<keyword evidence="10" id="KW-1185">Reference proteome</keyword>
<dbReference type="PANTHER" id="PTHR11751:SF29">
    <property type="entry name" value="ALANINE TRANSAMINASE"/>
    <property type="match status" value="1"/>
</dbReference>
<keyword evidence="3" id="KW-0032">Aminotransferase</keyword>
<evidence type="ECO:0000256" key="6">
    <source>
        <dbReference type="ARBA" id="ARBA00023015"/>
    </source>
</evidence>
<dbReference type="InterPro" id="IPR006447">
    <property type="entry name" value="Myb_dom_plants"/>
</dbReference>
<evidence type="ECO:0000313" key="10">
    <source>
        <dbReference type="Proteomes" id="UP001408789"/>
    </source>
</evidence>
<comment type="cofactor">
    <cofactor evidence="1">
        <name>pyridoxal 5'-phosphate</name>
        <dbReference type="ChEBI" id="CHEBI:597326"/>
    </cofactor>
</comment>
<dbReference type="GO" id="GO:0004021">
    <property type="term" value="F:L-alanine:2-oxoglutarate aminotransferase activity"/>
    <property type="evidence" value="ECO:0007669"/>
    <property type="project" value="TreeGrafter"/>
</dbReference>
<name>A0AAP0DBK0_9ASTR</name>
<evidence type="ECO:0000313" key="9">
    <source>
        <dbReference type="EMBL" id="KAK9072160.1"/>
    </source>
</evidence>
<dbReference type="Proteomes" id="UP001408789">
    <property type="component" value="Unassembled WGS sequence"/>
</dbReference>
<dbReference type="EMBL" id="JBCNJP010000010">
    <property type="protein sequence ID" value="KAK9072160.1"/>
    <property type="molecule type" value="Genomic_DNA"/>
</dbReference>
<dbReference type="Gene3D" id="3.90.1150.10">
    <property type="entry name" value="Aspartate Aminotransferase, domain 1"/>
    <property type="match status" value="1"/>
</dbReference>
<dbReference type="NCBIfam" id="TIGR01557">
    <property type="entry name" value="myb_SHAQKYF"/>
    <property type="match status" value="1"/>
</dbReference>
<gene>
    <name evidence="9" type="ORF">SSX86_008592</name>
</gene>
<evidence type="ECO:0000256" key="4">
    <source>
        <dbReference type="ARBA" id="ARBA00022679"/>
    </source>
</evidence>
<dbReference type="Gene3D" id="1.10.287.1970">
    <property type="match status" value="1"/>
</dbReference>
<protein>
    <submittedName>
        <fullName evidence="9">Uncharacterized protein</fullName>
    </submittedName>
</protein>
<evidence type="ECO:0000256" key="8">
    <source>
        <dbReference type="ARBA" id="ARBA00023242"/>
    </source>
</evidence>
<evidence type="ECO:0000256" key="2">
    <source>
        <dbReference type="ARBA" id="ARBA00011738"/>
    </source>
</evidence>
<dbReference type="GO" id="GO:0003677">
    <property type="term" value="F:DNA binding"/>
    <property type="evidence" value="ECO:0007669"/>
    <property type="project" value="InterPro"/>
</dbReference>
<keyword evidence="6" id="KW-0805">Transcription regulation</keyword>
<evidence type="ECO:0000256" key="7">
    <source>
        <dbReference type="ARBA" id="ARBA00023163"/>
    </source>
</evidence>
<evidence type="ECO:0000256" key="5">
    <source>
        <dbReference type="ARBA" id="ARBA00022898"/>
    </source>
</evidence>
<sequence length="216" mass="23826">MSKENLPKVVEEDDELVQISADLNLAKDALLQVISRLTANLFESEGAMLTFVPVLPYLPVAPDVHDVSKCYNRDFKGHGRGLSDLPASDGYGSYGALQVLKCEYAVRGEIVSLAQQDMLANPGSHPFKEIIYCNIRNPRSLGQQLITFFREVLALCDHPTILDRSETQGATPKSVLELMDVKDLTLAHVKSHLQVLALCDHPTILDRRGTQGLFGI</sequence>
<keyword evidence="8" id="KW-0539">Nucleus</keyword>
<dbReference type="AlphaFoldDB" id="A0AAP0DBK0"/>
<proteinExistence type="predicted"/>
<keyword evidence="7" id="KW-0804">Transcription</keyword>
<evidence type="ECO:0000256" key="1">
    <source>
        <dbReference type="ARBA" id="ARBA00001933"/>
    </source>
</evidence>
<dbReference type="PANTHER" id="PTHR11751">
    <property type="entry name" value="ALANINE AMINOTRANSFERASE"/>
    <property type="match status" value="1"/>
</dbReference>
<evidence type="ECO:0000256" key="3">
    <source>
        <dbReference type="ARBA" id="ARBA00022576"/>
    </source>
</evidence>
<organism evidence="9 10">
    <name type="scientific">Deinandra increscens subsp. villosa</name>
    <dbReference type="NCBI Taxonomy" id="3103831"/>
    <lineage>
        <taxon>Eukaryota</taxon>
        <taxon>Viridiplantae</taxon>
        <taxon>Streptophyta</taxon>
        <taxon>Embryophyta</taxon>
        <taxon>Tracheophyta</taxon>
        <taxon>Spermatophyta</taxon>
        <taxon>Magnoliopsida</taxon>
        <taxon>eudicotyledons</taxon>
        <taxon>Gunneridae</taxon>
        <taxon>Pentapetalae</taxon>
        <taxon>asterids</taxon>
        <taxon>campanulids</taxon>
        <taxon>Asterales</taxon>
        <taxon>Asteraceae</taxon>
        <taxon>Asteroideae</taxon>
        <taxon>Heliantheae alliance</taxon>
        <taxon>Madieae</taxon>
        <taxon>Madiinae</taxon>
        <taxon>Deinandra</taxon>
    </lineage>
</organism>